<feature type="transmembrane region" description="Helical" evidence="7">
    <location>
        <begin position="126"/>
        <end position="147"/>
    </location>
</feature>
<organism evidence="8 9">
    <name type="scientific">Ramlibacter agri</name>
    <dbReference type="NCBI Taxonomy" id="2728837"/>
    <lineage>
        <taxon>Bacteria</taxon>
        <taxon>Pseudomonadati</taxon>
        <taxon>Pseudomonadota</taxon>
        <taxon>Betaproteobacteria</taxon>
        <taxon>Burkholderiales</taxon>
        <taxon>Comamonadaceae</taxon>
        <taxon>Ramlibacter</taxon>
    </lineage>
</organism>
<feature type="transmembrane region" description="Helical" evidence="7">
    <location>
        <begin position="324"/>
        <end position="345"/>
    </location>
</feature>
<feature type="transmembrane region" description="Helical" evidence="7">
    <location>
        <begin position="284"/>
        <end position="304"/>
    </location>
</feature>
<dbReference type="AlphaFoldDB" id="A0A848H264"/>
<dbReference type="Gene3D" id="1.20.1250.20">
    <property type="entry name" value="MFS general substrate transporter like domains"/>
    <property type="match status" value="1"/>
</dbReference>
<feature type="transmembrane region" description="Helical" evidence="7">
    <location>
        <begin position="421"/>
        <end position="444"/>
    </location>
</feature>
<dbReference type="EMBL" id="JABBFX010000001">
    <property type="protein sequence ID" value="NML43220.1"/>
    <property type="molecule type" value="Genomic_DNA"/>
</dbReference>
<dbReference type="InterPro" id="IPR036259">
    <property type="entry name" value="MFS_trans_sf"/>
</dbReference>
<feature type="transmembrane region" description="Helical" evidence="7">
    <location>
        <begin position="222"/>
        <end position="242"/>
    </location>
</feature>
<dbReference type="InterPro" id="IPR011701">
    <property type="entry name" value="MFS"/>
</dbReference>
<feature type="transmembrane region" description="Helical" evidence="7">
    <location>
        <begin position="509"/>
        <end position="530"/>
    </location>
</feature>
<proteinExistence type="predicted"/>
<feature type="transmembrane region" description="Helical" evidence="7">
    <location>
        <begin position="102"/>
        <end position="120"/>
    </location>
</feature>
<feature type="transmembrane region" description="Helical" evidence="7">
    <location>
        <begin position="254"/>
        <end position="272"/>
    </location>
</feature>
<feature type="transmembrane region" description="Helical" evidence="7">
    <location>
        <begin position="33"/>
        <end position="53"/>
    </location>
</feature>
<keyword evidence="4 7" id="KW-1133">Transmembrane helix</keyword>
<protein>
    <submittedName>
        <fullName evidence="8">MFS transporter</fullName>
    </submittedName>
</protein>
<feature type="transmembrane region" description="Helical" evidence="7">
    <location>
        <begin position="159"/>
        <end position="178"/>
    </location>
</feature>
<dbReference type="SUPFAM" id="SSF103473">
    <property type="entry name" value="MFS general substrate transporter"/>
    <property type="match status" value="1"/>
</dbReference>
<feature type="transmembrane region" description="Helical" evidence="7">
    <location>
        <begin position="190"/>
        <end position="210"/>
    </location>
</feature>
<dbReference type="PANTHER" id="PTHR42718:SF9">
    <property type="entry name" value="MAJOR FACILITATOR SUPERFAMILY MULTIDRUG TRANSPORTER MFSC"/>
    <property type="match status" value="1"/>
</dbReference>
<feature type="transmembrane region" description="Helical" evidence="7">
    <location>
        <begin position="352"/>
        <end position="369"/>
    </location>
</feature>
<dbReference type="RefSeq" id="WP_169417443.1">
    <property type="nucleotide sequence ID" value="NZ_JABBFX010000001.1"/>
</dbReference>
<evidence type="ECO:0000313" key="9">
    <source>
        <dbReference type="Proteomes" id="UP000541185"/>
    </source>
</evidence>
<evidence type="ECO:0000256" key="5">
    <source>
        <dbReference type="ARBA" id="ARBA00023136"/>
    </source>
</evidence>
<feature type="transmembrane region" description="Helical" evidence="7">
    <location>
        <begin position="389"/>
        <end position="409"/>
    </location>
</feature>
<evidence type="ECO:0000313" key="8">
    <source>
        <dbReference type="EMBL" id="NML43220.1"/>
    </source>
</evidence>
<keyword evidence="9" id="KW-1185">Reference proteome</keyword>
<feature type="region of interest" description="Disordered" evidence="6">
    <location>
        <begin position="1"/>
        <end position="26"/>
    </location>
</feature>
<dbReference type="PANTHER" id="PTHR42718">
    <property type="entry name" value="MAJOR FACILITATOR SUPERFAMILY MULTIDRUG TRANSPORTER MFSC"/>
    <property type="match status" value="1"/>
</dbReference>
<evidence type="ECO:0000256" key="4">
    <source>
        <dbReference type="ARBA" id="ARBA00022989"/>
    </source>
</evidence>
<evidence type="ECO:0000256" key="6">
    <source>
        <dbReference type="SAM" id="MobiDB-lite"/>
    </source>
</evidence>
<dbReference type="Pfam" id="PF07690">
    <property type="entry name" value="MFS_1"/>
    <property type="match status" value="1"/>
</dbReference>
<sequence length="556" mass="59307">MPRQQTPYEFKPHERPSLPGSPATPEHPMGRRIAYFVIGVVMGLAAGFFNGLLVANMQLVQGAFGMTAVEANWLNVAYSISNVCASLLLIKFRQRFGVGALARLTLPAFALICFAQLFLHSYSLELLLRAVSGAVGSALTSFCMFYIMQSLPAKSRLGGMVLGIGITQLALPLARVLSPLLLASGNIQHLFLFELGMALLAIGCAALLPLPPADTVKAFEPLDGLTFLLMAPGIALLCAVLAQGRTVWWTTPWLGYALAGAVLLIGAAHIVEHNRANPLLNIRWMASGEIVGFALLAASMRILLSEQNFGSAGLLLLLGMGTDQLVTLYLIVSAATLAALVASLLTLNPQDLLRPIIISCGLIALGAWMDSTASNLTRPAQLYASQTMIAFAAMYFVGPLMMSGMLRAYAKGASHIVTFTAMFNIAQTVGGLAGTAALGTLQVVRERFHSNELVQNILATDPQVAARLDALSATYGRVLADPVLRRAEGAALLGQQVTREANILAYNDVFQAIAVLATFVFVGLGMRWVYNRIHGINPLAEDLATLARMRSSNTNG</sequence>
<accession>A0A848H264</accession>
<feature type="transmembrane region" description="Helical" evidence="7">
    <location>
        <begin position="73"/>
        <end position="90"/>
    </location>
</feature>
<comment type="subcellular location">
    <subcellularLocation>
        <location evidence="1">Membrane</location>
        <topology evidence="1">Multi-pass membrane protein</topology>
    </subcellularLocation>
</comment>
<keyword evidence="3 7" id="KW-0812">Transmembrane</keyword>
<evidence type="ECO:0000256" key="1">
    <source>
        <dbReference type="ARBA" id="ARBA00004141"/>
    </source>
</evidence>
<evidence type="ECO:0000256" key="3">
    <source>
        <dbReference type="ARBA" id="ARBA00022692"/>
    </source>
</evidence>
<dbReference type="GO" id="GO:0022857">
    <property type="term" value="F:transmembrane transporter activity"/>
    <property type="evidence" value="ECO:0007669"/>
    <property type="project" value="InterPro"/>
</dbReference>
<comment type="caution">
    <text evidence="8">The sequence shown here is derived from an EMBL/GenBank/DDBJ whole genome shotgun (WGS) entry which is preliminary data.</text>
</comment>
<keyword evidence="5 7" id="KW-0472">Membrane</keyword>
<dbReference type="Proteomes" id="UP000541185">
    <property type="component" value="Unassembled WGS sequence"/>
</dbReference>
<dbReference type="GO" id="GO:0016020">
    <property type="term" value="C:membrane"/>
    <property type="evidence" value="ECO:0007669"/>
    <property type="project" value="UniProtKB-SubCell"/>
</dbReference>
<reference evidence="8 9" key="1">
    <citation type="submission" date="2020-04" db="EMBL/GenBank/DDBJ databases">
        <title>Ramlibacter sp. G-1-2-2 isolated from soil.</title>
        <authorList>
            <person name="Dahal R.H."/>
        </authorList>
    </citation>
    <scope>NUCLEOTIDE SEQUENCE [LARGE SCALE GENOMIC DNA]</scope>
    <source>
        <strain evidence="8 9">G-1-2-2</strain>
    </source>
</reference>
<keyword evidence="2" id="KW-0813">Transport</keyword>
<name>A0A848H264_9BURK</name>
<evidence type="ECO:0000256" key="2">
    <source>
        <dbReference type="ARBA" id="ARBA00022448"/>
    </source>
</evidence>
<evidence type="ECO:0000256" key="7">
    <source>
        <dbReference type="SAM" id="Phobius"/>
    </source>
</evidence>
<gene>
    <name evidence="8" type="ORF">HHL11_05620</name>
</gene>